<keyword evidence="3" id="KW-1185">Reference proteome</keyword>
<sequence>MKYALRRYGWLLAALLLALGGAGLWTISATHDVSLSESELQSRIDSQLPKDVALKGAAQTLLQSVSVKSANVQLRDGKAALAFDVEGWLRNGKSVEIEASALGVPKYAEGALYFAPEKIDVGRLAYQGENASELVGRLAGKLGNDKLRAALEAKAQKADDWAATAVDAALRRYLEERPVYRLKDDMKGAAMKAALEKIAIEDGRLNVTFSLWRLSASVIGGLASFILGVILCILIVRAFLKGEGIEISAC</sequence>
<dbReference type="AlphaFoldDB" id="A0A6B8M7H9"/>
<reference evidence="2 3" key="1">
    <citation type="submission" date="2019-09" db="EMBL/GenBank/DDBJ databases">
        <title>Isolation and complete genome sequencing of Methylocystis species.</title>
        <authorList>
            <person name="Rumah B.L."/>
            <person name="Stead C.E."/>
            <person name="Stevens B.C."/>
            <person name="Minton N.P."/>
            <person name="Grosse-Honebrink A."/>
            <person name="Zhang Y."/>
        </authorList>
    </citation>
    <scope>NUCLEOTIDE SEQUENCE [LARGE SCALE GENOMIC DNA]</scope>
    <source>
        <strain evidence="2 3">BRCS2</strain>
    </source>
</reference>
<evidence type="ECO:0000313" key="2">
    <source>
        <dbReference type="EMBL" id="QGM98458.1"/>
    </source>
</evidence>
<protein>
    <submittedName>
        <fullName evidence="2">DUF1439 domain-containing protein</fullName>
    </submittedName>
</protein>
<dbReference type="Proteomes" id="UP000422569">
    <property type="component" value="Chromosome"/>
</dbReference>
<dbReference type="Gene3D" id="3.15.10.40">
    <property type="entry name" value="Uncharacterised protein PF07273, DUF1439"/>
    <property type="match status" value="1"/>
</dbReference>
<feature type="transmembrane region" description="Helical" evidence="1">
    <location>
        <begin position="211"/>
        <end position="236"/>
    </location>
</feature>
<dbReference type="KEGG" id="mpar:F7D14_13885"/>
<name>A0A6B8M7H9_9HYPH</name>
<organism evidence="2 3">
    <name type="scientific">Methylocystis parvus</name>
    <dbReference type="NCBI Taxonomy" id="134"/>
    <lineage>
        <taxon>Bacteria</taxon>
        <taxon>Pseudomonadati</taxon>
        <taxon>Pseudomonadota</taxon>
        <taxon>Alphaproteobacteria</taxon>
        <taxon>Hyphomicrobiales</taxon>
        <taxon>Methylocystaceae</taxon>
        <taxon>Methylocystis</taxon>
    </lineage>
</organism>
<proteinExistence type="predicted"/>
<dbReference type="RefSeq" id="WP_016918117.1">
    <property type="nucleotide sequence ID" value="NZ_CP044331.1"/>
</dbReference>
<gene>
    <name evidence="2" type="ORF">F7D14_13885</name>
</gene>
<keyword evidence="1" id="KW-0472">Membrane</keyword>
<keyword evidence="1" id="KW-0812">Transmembrane</keyword>
<dbReference type="EMBL" id="CP044331">
    <property type="protein sequence ID" value="QGM98458.1"/>
    <property type="molecule type" value="Genomic_DNA"/>
</dbReference>
<evidence type="ECO:0000313" key="3">
    <source>
        <dbReference type="Proteomes" id="UP000422569"/>
    </source>
</evidence>
<evidence type="ECO:0000256" key="1">
    <source>
        <dbReference type="SAM" id="Phobius"/>
    </source>
</evidence>
<accession>A0A6B8M7H9</accession>
<keyword evidence="1" id="KW-1133">Transmembrane helix</keyword>